<dbReference type="SMART" id="SM01381">
    <property type="entry name" value="7TM_GPCR_Srsx"/>
    <property type="match status" value="1"/>
</dbReference>
<evidence type="ECO:0000256" key="8">
    <source>
        <dbReference type="ARBA" id="ARBA00023170"/>
    </source>
</evidence>
<evidence type="ECO:0000256" key="11">
    <source>
        <dbReference type="SAM" id="Phobius"/>
    </source>
</evidence>
<dbReference type="GO" id="GO:0004995">
    <property type="term" value="F:tachykinin receptor activity"/>
    <property type="evidence" value="ECO:0007669"/>
    <property type="project" value="InterPro"/>
</dbReference>
<evidence type="ECO:0000259" key="12">
    <source>
        <dbReference type="PROSITE" id="PS50262"/>
    </source>
</evidence>
<evidence type="ECO:0000256" key="6">
    <source>
        <dbReference type="ARBA" id="ARBA00023040"/>
    </source>
</evidence>
<feature type="non-terminal residue" evidence="13">
    <location>
        <position position="1"/>
    </location>
</feature>
<dbReference type="InterPro" id="IPR000276">
    <property type="entry name" value="GPCR_Rhodpsn"/>
</dbReference>
<dbReference type="STRING" id="456900.A0A195CFA6"/>
<keyword evidence="7 11" id="KW-0472">Membrane</keyword>
<evidence type="ECO:0000256" key="5">
    <source>
        <dbReference type="ARBA" id="ARBA00022989"/>
    </source>
</evidence>
<dbReference type="Proteomes" id="UP000078542">
    <property type="component" value="Unassembled WGS sequence"/>
</dbReference>
<feature type="transmembrane region" description="Helical" evidence="11">
    <location>
        <begin position="277"/>
        <end position="298"/>
    </location>
</feature>
<keyword evidence="4 10" id="KW-0812">Transmembrane</keyword>
<name>A0A195CFA6_9HYME</name>
<dbReference type="PRINTS" id="PR00244">
    <property type="entry name" value="NEUROKININR"/>
</dbReference>
<evidence type="ECO:0000256" key="1">
    <source>
        <dbReference type="ARBA" id="ARBA00004651"/>
    </source>
</evidence>
<dbReference type="CDD" id="cd15390">
    <property type="entry name" value="7tmA_TACR"/>
    <property type="match status" value="1"/>
</dbReference>
<accession>A0A195CFA6</accession>
<dbReference type="GO" id="GO:0005886">
    <property type="term" value="C:plasma membrane"/>
    <property type="evidence" value="ECO:0007669"/>
    <property type="project" value="UniProtKB-SubCell"/>
</dbReference>
<dbReference type="FunFam" id="1.20.1070.10:FF:000291">
    <property type="entry name" value="Predicted protein"/>
    <property type="match status" value="1"/>
</dbReference>
<keyword evidence="5 11" id="KW-1133">Transmembrane helix</keyword>
<feature type="transmembrane region" description="Helical" evidence="11">
    <location>
        <begin position="328"/>
        <end position="349"/>
    </location>
</feature>
<evidence type="ECO:0000256" key="2">
    <source>
        <dbReference type="ARBA" id="ARBA00010663"/>
    </source>
</evidence>
<dbReference type="Pfam" id="PF00001">
    <property type="entry name" value="7tm_1"/>
    <property type="match status" value="1"/>
</dbReference>
<comment type="subcellular location">
    <subcellularLocation>
        <location evidence="1">Cell membrane</location>
        <topology evidence="1">Multi-pass membrane protein</topology>
    </subcellularLocation>
</comment>
<proteinExistence type="inferred from homology"/>
<dbReference type="PANTHER" id="PTHR46925">
    <property type="entry name" value="G-PROTEIN COUPLED RECEPTOR TKR-1-RELATED"/>
    <property type="match status" value="1"/>
</dbReference>
<protein>
    <submittedName>
        <fullName evidence="13">Tachykinin-like peptides receptor 86C</fullName>
    </submittedName>
</protein>
<dbReference type="AlphaFoldDB" id="A0A195CFA6"/>
<evidence type="ECO:0000256" key="10">
    <source>
        <dbReference type="RuleBase" id="RU000688"/>
    </source>
</evidence>
<dbReference type="PROSITE" id="PS50262">
    <property type="entry name" value="G_PROTEIN_RECEP_F1_2"/>
    <property type="match status" value="1"/>
</dbReference>
<gene>
    <name evidence="13" type="ORF">ALC62_10691</name>
</gene>
<keyword evidence="9 10" id="KW-0807">Transducer</keyword>
<feature type="transmembrane region" description="Helical" evidence="11">
    <location>
        <begin position="142"/>
        <end position="166"/>
    </location>
</feature>
<keyword evidence="3" id="KW-1003">Cell membrane</keyword>
<dbReference type="SUPFAM" id="SSF81321">
    <property type="entry name" value="Family A G protein-coupled receptor-like"/>
    <property type="match status" value="1"/>
</dbReference>
<keyword evidence="6 10" id="KW-0297">G-protein coupled receptor</keyword>
<comment type="similarity">
    <text evidence="2 10">Belongs to the G-protein coupled receptor 1 family.</text>
</comment>
<evidence type="ECO:0000313" key="13">
    <source>
        <dbReference type="EMBL" id="KYM98723.1"/>
    </source>
</evidence>
<feature type="transmembrane region" description="Helical" evidence="11">
    <location>
        <begin position="178"/>
        <end position="200"/>
    </location>
</feature>
<dbReference type="EMBL" id="KQ977935">
    <property type="protein sequence ID" value="KYM98723.1"/>
    <property type="molecule type" value="Genomic_DNA"/>
</dbReference>
<dbReference type="Gene3D" id="1.20.1070.10">
    <property type="entry name" value="Rhodopsin 7-helix transmembrane proteins"/>
    <property type="match status" value="1"/>
</dbReference>
<evidence type="ECO:0000256" key="3">
    <source>
        <dbReference type="ARBA" id="ARBA00022475"/>
    </source>
</evidence>
<dbReference type="InterPro" id="IPR017452">
    <property type="entry name" value="GPCR_Rhodpsn_7TM"/>
</dbReference>
<evidence type="ECO:0000256" key="9">
    <source>
        <dbReference type="ARBA" id="ARBA00023224"/>
    </source>
</evidence>
<sequence>CCLEETNKDITIEQNFRTIRTIVSLAKTILTNMNGLNLEHLYNCTASILERNATLLLKLNLSEIRYFIEETLNKSTRREILRQALYDCILVNQERPFDLPWWQKLFWSLIFAVILLVSTGGNIIVMWIVLAHRRMRTITNYFLVNLSIADLMMSLLNCAFNFIFLLNSNWPFGMVYCTINNFVAHVTVASSVFTLVVISFDRYMAIMYPLKHHMSRKRTVITLILIWGISSALATPCLLYSTTSLRRYSNGTTRISCYLLWPDGGYLHSKTEYCYNLLFLTVTYLVPMSVMAVCYTCMGRKLWGSKSIGELTHYQQESMKSKRKVVKMFIIVVTIFALCWLPYQGFFIFVYHHRHFAESSYVQHVYLSFYWLAMSNSMVNPIIYYWMNNRFRVYFELVICKCCCMIDQRNVQTHGTQEMAGCQRSELIPCNSSRFKSTSVRWRQKSVAESQIQTFKVNTQTMCDGLHTKDVAII</sequence>
<evidence type="ECO:0000256" key="4">
    <source>
        <dbReference type="ARBA" id="ARBA00022692"/>
    </source>
</evidence>
<feature type="transmembrane region" description="Helical" evidence="11">
    <location>
        <begin position="369"/>
        <end position="387"/>
    </location>
</feature>
<feature type="transmembrane region" description="Helical" evidence="11">
    <location>
        <begin position="105"/>
        <end position="130"/>
    </location>
</feature>
<dbReference type="PRINTS" id="PR00237">
    <property type="entry name" value="GPCRRHODOPSN"/>
</dbReference>
<keyword evidence="14" id="KW-1185">Reference proteome</keyword>
<feature type="domain" description="G-protein coupled receptors family 1 profile" evidence="12">
    <location>
        <begin position="121"/>
        <end position="384"/>
    </location>
</feature>
<evidence type="ECO:0000313" key="14">
    <source>
        <dbReference type="Proteomes" id="UP000078542"/>
    </source>
</evidence>
<reference evidence="13 14" key="1">
    <citation type="submission" date="2016-03" db="EMBL/GenBank/DDBJ databases">
        <title>Cyphomyrmex costatus WGS genome.</title>
        <authorList>
            <person name="Nygaard S."/>
            <person name="Hu H."/>
            <person name="Boomsma J."/>
            <person name="Zhang G."/>
        </authorList>
    </citation>
    <scope>NUCLEOTIDE SEQUENCE [LARGE SCALE GENOMIC DNA]</scope>
    <source>
        <strain evidence="13">MS0001</strain>
        <tissue evidence="13">Whole body</tissue>
    </source>
</reference>
<feature type="transmembrane region" description="Helical" evidence="11">
    <location>
        <begin position="220"/>
        <end position="241"/>
    </location>
</feature>
<dbReference type="InterPro" id="IPR001681">
    <property type="entry name" value="Neurokn_rcpt"/>
</dbReference>
<organism evidence="13 14">
    <name type="scientific">Cyphomyrmex costatus</name>
    <dbReference type="NCBI Taxonomy" id="456900"/>
    <lineage>
        <taxon>Eukaryota</taxon>
        <taxon>Metazoa</taxon>
        <taxon>Ecdysozoa</taxon>
        <taxon>Arthropoda</taxon>
        <taxon>Hexapoda</taxon>
        <taxon>Insecta</taxon>
        <taxon>Pterygota</taxon>
        <taxon>Neoptera</taxon>
        <taxon>Endopterygota</taxon>
        <taxon>Hymenoptera</taxon>
        <taxon>Apocrita</taxon>
        <taxon>Aculeata</taxon>
        <taxon>Formicoidea</taxon>
        <taxon>Formicidae</taxon>
        <taxon>Myrmicinae</taxon>
        <taxon>Cyphomyrmex</taxon>
    </lineage>
</organism>
<dbReference type="PANTHER" id="PTHR46925:SF2">
    <property type="entry name" value="G-PROTEIN COUPLED RECEPTOR TKR-1-RELATED"/>
    <property type="match status" value="1"/>
</dbReference>
<evidence type="ECO:0000256" key="7">
    <source>
        <dbReference type="ARBA" id="ARBA00023136"/>
    </source>
</evidence>
<dbReference type="PROSITE" id="PS00237">
    <property type="entry name" value="G_PROTEIN_RECEP_F1_1"/>
    <property type="match status" value="1"/>
</dbReference>
<keyword evidence="8 10" id="KW-0675">Receptor</keyword>